<evidence type="ECO:0000313" key="2">
    <source>
        <dbReference type="EMBL" id="MBC5863644.1"/>
    </source>
</evidence>
<accession>A0ABR7JGN4</accession>
<evidence type="ECO:0000313" key="3">
    <source>
        <dbReference type="Proteomes" id="UP000621670"/>
    </source>
</evidence>
<comment type="caution">
    <text evidence="2">The sequence shown here is derived from an EMBL/GenBank/DDBJ whole genome shotgun (WGS) entry which is preliminary data.</text>
</comment>
<proteinExistence type="predicted"/>
<dbReference type="InterPro" id="IPR029044">
    <property type="entry name" value="Nucleotide-diphossugar_trans"/>
</dbReference>
<dbReference type="SUPFAM" id="SSF53448">
    <property type="entry name" value="Nucleotide-diphospho-sugar transferases"/>
    <property type="match status" value="1"/>
</dbReference>
<evidence type="ECO:0000259" key="1">
    <source>
        <dbReference type="Pfam" id="PF00535"/>
    </source>
</evidence>
<dbReference type="RefSeq" id="WP_166136313.1">
    <property type="nucleotide sequence ID" value="NZ_JAAOBY010000005.1"/>
</dbReference>
<keyword evidence="3" id="KW-1185">Reference proteome</keyword>
<dbReference type="Proteomes" id="UP000621670">
    <property type="component" value="Unassembled WGS sequence"/>
</dbReference>
<reference evidence="2 3" key="1">
    <citation type="submission" date="2020-08" db="EMBL/GenBank/DDBJ databases">
        <title>Description of novel Flavobacterium F-400 isolate.</title>
        <authorList>
            <person name="Saticioglu I."/>
            <person name="Duman M."/>
            <person name="Altun S."/>
        </authorList>
    </citation>
    <scope>NUCLEOTIDE SEQUENCE [LARGE SCALE GENOMIC DNA]</scope>
    <source>
        <strain evidence="2 3">F-400</strain>
    </source>
</reference>
<organism evidence="2 3">
    <name type="scientific">Flavobacterium turcicum</name>
    <dbReference type="NCBI Taxonomy" id="2764718"/>
    <lineage>
        <taxon>Bacteria</taxon>
        <taxon>Pseudomonadati</taxon>
        <taxon>Bacteroidota</taxon>
        <taxon>Flavobacteriia</taxon>
        <taxon>Flavobacteriales</taxon>
        <taxon>Flavobacteriaceae</taxon>
        <taxon>Flavobacterium</taxon>
    </lineage>
</organism>
<gene>
    <name evidence="2" type="ORF">H8R26_09440</name>
</gene>
<dbReference type="EMBL" id="JACRUM010000004">
    <property type="protein sequence ID" value="MBC5863644.1"/>
    <property type="molecule type" value="Genomic_DNA"/>
</dbReference>
<feature type="domain" description="Glycosyltransferase 2-like" evidence="1">
    <location>
        <begin position="39"/>
        <end position="155"/>
    </location>
</feature>
<dbReference type="CDD" id="cd00761">
    <property type="entry name" value="Glyco_tranf_GTA_type"/>
    <property type="match status" value="1"/>
</dbReference>
<sequence length="341" mass="39614">MRIGYNPHKDKAILQSDYLHQVVIPVYIPHQEGYFKDSLEILQLCLQSLLKTVHSKTYITVVNNGSCKVVMDYLDQLYHESLIQELIHTENIGKLNAVLKGLAGNNIELVTIADADVLFLDNWQFETTKIFKTLPKAGVVGIVPQFNMFKNKCGNILFDTLFSEKLKFIPIQSSEGLMRFYDSIGWDKSYNKDYLKYGLGLEHNGVKMYVGSGHFVATYKKQMFQEMKSHLNYKLGGNSENYLDTLPLQYDYWRVTTYDNHAYHMGNVIEDWMFATTHVENKRSAIDSGFKENKRLNSLVVLFKNKLFTAFLFNDSISKFFYRWKNLPKSMLHNFNNIVPK</sequence>
<name>A0ABR7JGN4_9FLAO</name>
<dbReference type="Pfam" id="PF00535">
    <property type="entry name" value="Glycos_transf_2"/>
    <property type="match status" value="1"/>
</dbReference>
<dbReference type="InterPro" id="IPR001173">
    <property type="entry name" value="Glyco_trans_2-like"/>
</dbReference>
<protein>
    <submittedName>
        <fullName evidence="2">Glycosyltransferase family 2 protein</fullName>
    </submittedName>
</protein>
<dbReference type="Gene3D" id="3.90.550.10">
    <property type="entry name" value="Spore Coat Polysaccharide Biosynthesis Protein SpsA, Chain A"/>
    <property type="match status" value="1"/>
</dbReference>